<dbReference type="PROSITE" id="PS50983">
    <property type="entry name" value="FE_B12_PBP"/>
    <property type="match status" value="1"/>
</dbReference>
<dbReference type="Gene3D" id="3.40.50.1980">
    <property type="entry name" value="Nitrogenase molybdenum iron protein domain"/>
    <property type="match status" value="2"/>
</dbReference>
<comment type="caution">
    <text evidence="3">The sequence shown here is derived from an EMBL/GenBank/DDBJ whole genome shotgun (WGS) entry which is preliminary data.</text>
</comment>
<dbReference type="AlphaFoldDB" id="A0A7C2NZG9"/>
<feature type="domain" description="Fe/B12 periplasmic-binding" evidence="2">
    <location>
        <begin position="14"/>
        <end position="258"/>
    </location>
</feature>
<sequence>MIFSLLLNLLFSFKFISLVPSVTEIFYLLSAEDSLLAISYYCNYPEATKEKNKVGDLLNPDYEKILSLKPDFVIISLPMQRRVEQNLKKLNIKYIVFNPESVYEILSVIDSIGKLTGKVERANFAVDSLKNVLKELKPLQSKPKIYVELSENPIYTVGKNSFINEILELAGGQNIFCDKEIPYFSPTQEEIVKRNPEVILLLYPEANPIRVSKRYGWKKIKAVKTHNIFTLDPDQFTRPGPRIFGATLKLNRLLQSCF</sequence>
<dbReference type="Pfam" id="PF01497">
    <property type="entry name" value="Peripla_BP_2"/>
    <property type="match status" value="1"/>
</dbReference>
<dbReference type="PANTHER" id="PTHR30535">
    <property type="entry name" value="VITAMIN B12-BINDING PROTEIN"/>
    <property type="match status" value="1"/>
</dbReference>
<dbReference type="PANTHER" id="PTHR30535:SF34">
    <property type="entry name" value="MOLYBDATE-BINDING PROTEIN MOLA"/>
    <property type="match status" value="1"/>
</dbReference>
<evidence type="ECO:0000259" key="2">
    <source>
        <dbReference type="PROSITE" id="PS50983"/>
    </source>
</evidence>
<dbReference type="InterPro" id="IPR002491">
    <property type="entry name" value="ABC_transptr_periplasmic_BD"/>
</dbReference>
<protein>
    <recommendedName>
        <fullName evidence="2">Fe/B12 periplasmic-binding domain-containing protein</fullName>
    </recommendedName>
</protein>
<dbReference type="EMBL" id="DSOL01000014">
    <property type="protein sequence ID" value="HEN27172.1"/>
    <property type="molecule type" value="Genomic_DNA"/>
</dbReference>
<evidence type="ECO:0000256" key="1">
    <source>
        <dbReference type="ARBA" id="ARBA00022729"/>
    </source>
</evidence>
<name>A0A7C2NZG9_UNCW3</name>
<dbReference type="GO" id="GO:0071281">
    <property type="term" value="P:cellular response to iron ion"/>
    <property type="evidence" value="ECO:0007669"/>
    <property type="project" value="TreeGrafter"/>
</dbReference>
<dbReference type="InterPro" id="IPR054828">
    <property type="entry name" value="Vit_B12_bind_prot"/>
</dbReference>
<keyword evidence="1" id="KW-0732">Signal</keyword>
<organism evidence="3">
    <name type="scientific">candidate division WOR-3 bacterium</name>
    <dbReference type="NCBI Taxonomy" id="2052148"/>
    <lineage>
        <taxon>Bacteria</taxon>
        <taxon>Bacteria division WOR-3</taxon>
    </lineage>
</organism>
<accession>A0A7C2NZG9</accession>
<proteinExistence type="predicted"/>
<gene>
    <name evidence="3" type="ORF">ENQ77_00575</name>
</gene>
<dbReference type="NCBIfam" id="NF038402">
    <property type="entry name" value="TroA_like"/>
    <property type="match status" value="1"/>
</dbReference>
<reference evidence="3" key="1">
    <citation type="journal article" date="2020" name="mSystems">
        <title>Genome- and Community-Level Interaction Insights into Carbon Utilization and Element Cycling Functions of Hydrothermarchaeota in Hydrothermal Sediment.</title>
        <authorList>
            <person name="Zhou Z."/>
            <person name="Liu Y."/>
            <person name="Xu W."/>
            <person name="Pan J."/>
            <person name="Luo Z.H."/>
            <person name="Li M."/>
        </authorList>
    </citation>
    <scope>NUCLEOTIDE SEQUENCE [LARGE SCALE GENOMIC DNA]</scope>
    <source>
        <strain evidence="3">SpSt-34</strain>
    </source>
</reference>
<evidence type="ECO:0000313" key="3">
    <source>
        <dbReference type="EMBL" id="HEN27172.1"/>
    </source>
</evidence>
<dbReference type="SUPFAM" id="SSF53807">
    <property type="entry name" value="Helical backbone' metal receptor"/>
    <property type="match status" value="1"/>
</dbReference>
<dbReference type="InterPro" id="IPR050902">
    <property type="entry name" value="ABC_Transporter_SBP"/>
</dbReference>